<dbReference type="Pfam" id="PF11848">
    <property type="entry name" value="DUF3368"/>
    <property type="match status" value="1"/>
</dbReference>
<comment type="caution">
    <text evidence="1">The sequence shown here is derived from an EMBL/GenBank/DDBJ whole genome shotgun (WGS) entry which is preliminary data.</text>
</comment>
<reference evidence="1" key="1">
    <citation type="submission" date="2019-04" db="EMBL/GenBank/DDBJ databases">
        <title>Evolution of Biomass-Degrading Anaerobic Consortia Revealed by Metagenomics.</title>
        <authorList>
            <person name="Peng X."/>
        </authorList>
    </citation>
    <scope>NUCLEOTIDE SEQUENCE</scope>
    <source>
        <strain evidence="1">SIG14</strain>
    </source>
</reference>
<dbReference type="InterPro" id="IPR021799">
    <property type="entry name" value="PIN-like_prokaryotic"/>
</dbReference>
<name>A0A8T3VK90_METOL</name>
<proteinExistence type="predicted"/>
<evidence type="ECO:0000313" key="2">
    <source>
        <dbReference type="Proteomes" id="UP000732619"/>
    </source>
</evidence>
<protein>
    <recommendedName>
        <fullName evidence="3">Nucleic acid-binding protein</fullName>
    </recommendedName>
</protein>
<evidence type="ECO:0000313" key="1">
    <source>
        <dbReference type="EMBL" id="MBE6511553.1"/>
    </source>
</evidence>
<dbReference type="Proteomes" id="UP000732619">
    <property type="component" value="Unassembled WGS sequence"/>
</dbReference>
<sequence length="193" mass="22549">MTKQIFYDTDCLSSFLEINDWSILEHLFDEITIPNAVYEEFTSLPLSSPIIKNLEILIDTNFVKIEDINPFSNTYDIYRDIKKEYEHNEGKLLGDGEAEAMAFVVSKKGILASNNFRDIKYFVDKYEMALLTSAYMICISVDDGFIPTEKASDIWNQMWDNGVNLPKLTFEEYYYDGQYESDYNDFGKRVNFK</sequence>
<dbReference type="EMBL" id="SUTG01000001">
    <property type="protein sequence ID" value="MBE6511553.1"/>
    <property type="molecule type" value="Genomic_DNA"/>
</dbReference>
<accession>A0A8T3VK90</accession>
<evidence type="ECO:0008006" key="3">
    <source>
        <dbReference type="Google" id="ProtNLM"/>
    </source>
</evidence>
<gene>
    <name evidence="1" type="ORF">E7Z75_00170</name>
</gene>
<dbReference type="AlphaFoldDB" id="A0A8T3VK90"/>
<organism evidence="1 2">
    <name type="scientific">Methanobrevibacter olleyae</name>
    <dbReference type="NCBI Taxonomy" id="294671"/>
    <lineage>
        <taxon>Archaea</taxon>
        <taxon>Methanobacteriati</taxon>
        <taxon>Methanobacteriota</taxon>
        <taxon>Methanomada group</taxon>
        <taxon>Methanobacteria</taxon>
        <taxon>Methanobacteriales</taxon>
        <taxon>Methanobacteriaceae</taxon>
        <taxon>Methanobrevibacter</taxon>
    </lineage>
</organism>